<dbReference type="OrthoDB" id="9760950at2"/>
<dbReference type="InterPro" id="IPR003439">
    <property type="entry name" value="ABC_transporter-like_ATP-bd"/>
</dbReference>
<dbReference type="InterPro" id="IPR027417">
    <property type="entry name" value="P-loop_NTPase"/>
</dbReference>
<protein>
    <submittedName>
        <fullName evidence="7">Putative ABC transporter ATP-binding protein YheS</fullName>
    </submittedName>
</protein>
<evidence type="ECO:0000256" key="1">
    <source>
        <dbReference type="ARBA" id="ARBA00022737"/>
    </source>
</evidence>
<dbReference type="CDD" id="cd03221">
    <property type="entry name" value="ABCF_EF-3"/>
    <property type="match status" value="2"/>
</dbReference>
<keyword evidence="1" id="KW-0677">Repeat</keyword>
<dbReference type="PROSITE" id="PS00211">
    <property type="entry name" value="ABC_TRANSPORTER_1"/>
    <property type="match status" value="2"/>
</dbReference>
<dbReference type="PROSITE" id="PS50893">
    <property type="entry name" value="ABC_TRANSPORTER_2"/>
    <property type="match status" value="2"/>
</dbReference>
<reference evidence="7 8" key="1">
    <citation type="journal article" date="2014" name="Int. J. Syst. Evol. Microbiol.">
        <title>Jeotgalibaca dankookensis gen. nov., sp. nov., a member of the family Carnobacteriaceae, isolated from seujeot (Korean traditional food).</title>
        <authorList>
            <person name="Lee D.G."/>
            <person name="Trujillo M.E."/>
            <person name="Kang H."/>
            <person name="Ahn T.Y."/>
        </authorList>
    </citation>
    <scope>NUCLEOTIDE SEQUENCE [LARGE SCALE GENOMIC DNA]</scope>
    <source>
        <strain evidence="7 8">EX-07</strain>
    </source>
</reference>
<dbReference type="PANTHER" id="PTHR42855:SF2">
    <property type="entry name" value="DRUG RESISTANCE ABC TRANSPORTER,ATP-BINDING PROTEIN"/>
    <property type="match status" value="1"/>
</dbReference>
<gene>
    <name evidence="7" type="primary">yheS</name>
    <name evidence="7" type="ORF">BW727_102076</name>
</gene>
<dbReference type="FunFam" id="3.40.50.300:FF:000309">
    <property type="entry name" value="ABC transporter ATP-binding protein"/>
    <property type="match status" value="1"/>
</dbReference>
<dbReference type="InterPro" id="IPR017871">
    <property type="entry name" value="ABC_transporter-like_CS"/>
</dbReference>
<dbReference type="RefSeq" id="WP_062468269.1">
    <property type="nucleotide sequence ID" value="NZ_BBYN01000006.1"/>
</dbReference>
<feature type="coiled-coil region" evidence="4">
    <location>
        <begin position="533"/>
        <end position="605"/>
    </location>
</feature>
<dbReference type="InterPro" id="IPR051309">
    <property type="entry name" value="ABCF_ATPase"/>
</dbReference>
<dbReference type="Pfam" id="PF16326">
    <property type="entry name" value="ABC_tran_CTD"/>
    <property type="match status" value="1"/>
</dbReference>
<proteinExistence type="predicted"/>
<evidence type="ECO:0000256" key="3">
    <source>
        <dbReference type="ARBA" id="ARBA00022840"/>
    </source>
</evidence>
<dbReference type="InterPro" id="IPR032781">
    <property type="entry name" value="ABC_tran_Xtn"/>
</dbReference>
<evidence type="ECO:0000256" key="4">
    <source>
        <dbReference type="SAM" id="Coils"/>
    </source>
</evidence>
<dbReference type="FunFam" id="3.40.50.300:FF:000011">
    <property type="entry name" value="Putative ABC transporter ATP-binding component"/>
    <property type="match status" value="1"/>
</dbReference>
<dbReference type="GO" id="GO:0003677">
    <property type="term" value="F:DNA binding"/>
    <property type="evidence" value="ECO:0007669"/>
    <property type="project" value="InterPro"/>
</dbReference>
<evidence type="ECO:0000256" key="5">
    <source>
        <dbReference type="SAM" id="MobiDB-lite"/>
    </source>
</evidence>
<organism evidence="7 8">
    <name type="scientific">Jeotgalibaca dankookensis</name>
    <dbReference type="NCBI Taxonomy" id="708126"/>
    <lineage>
        <taxon>Bacteria</taxon>
        <taxon>Bacillati</taxon>
        <taxon>Bacillota</taxon>
        <taxon>Bacilli</taxon>
        <taxon>Lactobacillales</taxon>
        <taxon>Carnobacteriaceae</taxon>
        <taxon>Jeotgalibaca</taxon>
    </lineage>
</organism>
<dbReference type="InterPro" id="IPR003593">
    <property type="entry name" value="AAA+_ATPase"/>
</dbReference>
<feature type="region of interest" description="Disordered" evidence="5">
    <location>
        <begin position="294"/>
        <end position="314"/>
    </location>
</feature>
<dbReference type="STRING" id="708126.BW727_102076"/>
<dbReference type="SUPFAM" id="SSF52540">
    <property type="entry name" value="P-loop containing nucleoside triphosphate hydrolases"/>
    <property type="match status" value="2"/>
</dbReference>
<accession>A0A1S6ISB4</accession>
<keyword evidence="4" id="KW-0175">Coiled coil</keyword>
<keyword evidence="8" id="KW-1185">Reference proteome</keyword>
<dbReference type="AlphaFoldDB" id="A0A1S6ISB4"/>
<name>A0A1S6ISB4_9LACT</name>
<dbReference type="EMBL" id="CP019728">
    <property type="protein sequence ID" value="AQS54390.1"/>
    <property type="molecule type" value="Genomic_DNA"/>
</dbReference>
<dbReference type="InterPro" id="IPR037118">
    <property type="entry name" value="Val-tRNA_synth_C_sf"/>
</dbReference>
<dbReference type="Proteomes" id="UP000188993">
    <property type="component" value="Chromosome"/>
</dbReference>
<evidence type="ECO:0000313" key="8">
    <source>
        <dbReference type="Proteomes" id="UP000188993"/>
    </source>
</evidence>
<evidence type="ECO:0000313" key="7">
    <source>
        <dbReference type="EMBL" id="AQS54390.1"/>
    </source>
</evidence>
<evidence type="ECO:0000259" key="6">
    <source>
        <dbReference type="PROSITE" id="PS50893"/>
    </source>
</evidence>
<dbReference type="Pfam" id="PF12848">
    <property type="entry name" value="ABC_tran_Xtn"/>
    <property type="match status" value="1"/>
</dbReference>
<dbReference type="Pfam" id="PF00005">
    <property type="entry name" value="ABC_tran"/>
    <property type="match status" value="2"/>
</dbReference>
<evidence type="ECO:0000256" key="2">
    <source>
        <dbReference type="ARBA" id="ARBA00022741"/>
    </source>
</evidence>
<feature type="coiled-coil region" evidence="4">
    <location>
        <begin position="252"/>
        <end position="279"/>
    </location>
</feature>
<keyword evidence="2" id="KW-0547">Nucleotide-binding</keyword>
<feature type="domain" description="ABC transporter" evidence="6">
    <location>
        <begin position="331"/>
        <end position="545"/>
    </location>
</feature>
<feature type="compositionally biased region" description="Basic and acidic residues" evidence="5">
    <location>
        <begin position="301"/>
        <end position="314"/>
    </location>
</feature>
<dbReference type="Gene3D" id="3.40.50.300">
    <property type="entry name" value="P-loop containing nucleotide triphosphate hydrolases"/>
    <property type="match status" value="2"/>
</dbReference>
<dbReference type="GO" id="GO:0016887">
    <property type="term" value="F:ATP hydrolysis activity"/>
    <property type="evidence" value="ECO:0007669"/>
    <property type="project" value="InterPro"/>
</dbReference>
<dbReference type="Gene3D" id="1.10.287.380">
    <property type="entry name" value="Valyl-tRNA synthetase, C-terminal domain"/>
    <property type="match status" value="1"/>
</dbReference>
<dbReference type="GO" id="GO:0005524">
    <property type="term" value="F:ATP binding"/>
    <property type="evidence" value="ECO:0007669"/>
    <property type="project" value="UniProtKB-KW"/>
</dbReference>
<sequence length="651" mass="73940">MILLQGQSLARFFGPTVLFEDIQITIQDNERIALVGRNGAGKSTLLKILAGIEPPDVGSVAKKKEVTIGYLDQHSAVDSNKTIWEEMLTVFDPVITLMDEAEKAAMRLADPAVINDPEAMDSALKHYDTLQQKLLKQDAYGYESEIRSVLHGFKFYEEDLNRPISQLSGGQKTRLAMAKILLEKNDLLILDEPTNHLDIETLAWLENYLLGYRGTLLVVSHDRYFLDKIATGVYEISRHQIHHYKGNYSFYLQEKAIRLELEMKQYEKQQDEIAKLEDYVARNLVRASTTKMAQSRRKRLEKMDRLDRPKGDERSARFSFETKRESGNVVMTLEDAAIGYDGTVLSNPINLDLRKHQAVGVVGPNGIGKSTLLKSLINQLPLIEGKLKFGTNVDIGYYDQELSNLSRNKTVLAEVWDLHSTMNEKDIRSILGSFLFTGEDVEKTIASLSGGEKARVALCKLALEQNNLLLLDEPTNHLDIDSKEVLENALIEYDGTLLFISHDRYFINRIATTILELSADGGMIYIGDYDYYMEKKQEEEELARLLAEEAETQNASENTSKEPVLSTYHASKEKAKQERRIIRAIESLETELEEIEEKIAEIEQTLTLPEVFGDHEKVQTLNDDLLALQNRQEAIMSEWEDTHMALDALDE</sequence>
<dbReference type="KEGG" id="jda:BW727_102076"/>
<dbReference type="InterPro" id="IPR032524">
    <property type="entry name" value="ABC_tran_C"/>
</dbReference>
<dbReference type="PANTHER" id="PTHR42855">
    <property type="entry name" value="ABC TRANSPORTER ATP-BINDING SUBUNIT"/>
    <property type="match status" value="1"/>
</dbReference>
<dbReference type="SMART" id="SM00382">
    <property type="entry name" value="AAA"/>
    <property type="match status" value="2"/>
</dbReference>
<keyword evidence="3 7" id="KW-0067">ATP-binding</keyword>
<feature type="domain" description="ABC transporter" evidence="6">
    <location>
        <begin position="4"/>
        <end position="263"/>
    </location>
</feature>